<dbReference type="EMBL" id="FOFO01000024">
    <property type="protein sequence ID" value="SEQ32504.1"/>
    <property type="molecule type" value="Genomic_DNA"/>
</dbReference>
<protein>
    <recommendedName>
        <fullName evidence="2">Poly(3-hydroxyalkanoate) polymerase subunit PhaE</fullName>
    </recommendedName>
</protein>
<proteinExistence type="predicted"/>
<gene>
    <name evidence="5" type="ORF">SAMN05421693_12429</name>
</gene>
<keyword evidence="6" id="KW-1185">Reference proteome</keyword>
<reference evidence="5 6" key="1">
    <citation type="submission" date="2016-10" db="EMBL/GenBank/DDBJ databases">
        <authorList>
            <person name="de Groot N.N."/>
        </authorList>
    </citation>
    <scope>NUCLEOTIDE SEQUENCE [LARGE SCALE GENOMIC DNA]</scope>
    <source>
        <strain evidence="5 6">B7-7</strain>
    </source>
</reference>
<evidence type="ECO:0000256" key="3">
    <source>
        <dbReference type="ARBA" id="ARBA00022752"/>
    </source>
</evidence>
<dbReference type="RefSeq" id="WP_090208413.1">
    <property type="nucleotide sequence ID" value="NZ_FOFO01000024.1"/>
</dbReference>
<name>A0A1H9F3E4_9GAMM</name>
<feature type="compositionally biased region" description="Low complexity" evidence="4">
    <location>
        <begin position="339"/>
        <end position="358"/>
    </location>
</feature>
<dbReference type="AlphaFoldDB" id="A0A1H9F3E4"/>
<dbReference type="NCBIfam" id="TIGR01834">
    <property type="entry name" value="PHA_synth_III_E"/>
    <property type="match status" value="1"/>
</dbReference>
<feature type="region of interest" description="Disordered" evidence="4">
    <location>
        <begin position="312"/>
        <end position="371"/>
    </location>
</feature>
<dbReference type="OrthoDB" id="6115526at2"/>
<dbReference type="GO" id="GO:0042619">
    <property type="term" value="P:poly-hydroxybutyrate biosynthetic process"/>
    <property type="evidence" value="ECO:0007669"/>
    <property type="project" value="UniProtKB-KW"/>
</dbReference>
<accession>A0A1H9F3E4</accession>
<dbReference type="Proteomes" id="UP000199496">
    <property type="component" value="Unassembled WGS sequence"/>
</dbReference>
<sequence length="371" mass="42071">MADNPFTPEDWMEAQRKYWSAWMDMSRKAMGNHNPGHTGWADGLDQWWKTVGSGMPLSGNEAMEQMLKMGRNYFSMAENLYQGNNATEALNRWLDQMNSAFQGFTQIPGASKDANAFWQMPMDTWRRATSSFMPMPGDFMQALRPPARAPYGDAVQEQLDRFLSVPGVGYTRESQEQYQNLAKVVINYQQAMQNYQAAFNKVGMDSIDRFRARLDDAGRQDQPITSMRALYDEWIDVCEEVYGEFVMSEEYAKLYGEMVNHLMAVKHQGTRLMDEVSESLNMPTRCEVNTLHRRLQESRREQHALKSALRKLTDQVNSMAPPAKAESGTSTASQNKDNASASRTASATPARSGRTTTPKRQTASTKAKQND</sequence>
<dbReference type="UniPathway" id="UPA00917"/>
<evidence type="ECO:0000313" key="5">
    <source>
        <dbReference type="EMBL" id="SEQ32504.1"/>
    </source>
</evidence>
<comment type="pathway">
    <text evidence="1">Biopolymer metabolism; poly-(R)-3-hydroxybutanoate biosynthesis.</text>
</comment>
<organism evidence="5 6">
    <name type="scientific">Ectothiorhodospira magna</name>
    <dbReference type="NCBI Taxonomy" id="867345"/>
    <lineage>
        <taxon>Bacteria</taxon>
        <taxon>Pseudomonadati</taxon>
        <taxon>Pseudomonadota</taxon>
        <taxon>Gammaproteobacteria</taxon>
        <taxon>Chromatiales</taxon>
        <taxon>Ectothiorhodospiraceae</taxon>
        <taxon>Ectothiorhodospira</taxon>
    </lineage>
</organism>
<evidence type="ECO:0000256" key="4">
    <source>
        <dbReference type="SAM" id="MobiDB-lite"/>
    </source>
</evidence>
<keyword evidence="3" id="KW-0583">PHB biosynthesis</keyword>
<feature type="compositionally biased region" description="Polar residues" evidence="4">
    <location>
        <begin position="359"/>
        <end position="371"/>
    </location>
</feature>
<dbReference type="Pfam" id="PF09712">
    <property type="entry name" value="PHA_synth_III_E"/>
    <property type="match status" value="1"/>
</dbReference>
<dbReference type="InterPro" id="IPR010123">
    <property type="entry name" value="PHA_synth_III_E"/>
</dbReference>
<feature type="compositionally biased region" description="Polar residues" evidence="4">
    <location>
        <begin position="327"/>
        <end position="338"/>
    </location>
</feature>
<evidence type="ECO:0000256" key="1">
    <source>
        <dbReference type="ARBA" id="ARBA00004683"/>
    </source>
</evidence>
<evidence type="ECO:0000256" key="2">
    <source>
        <dbReference type="ARBA" id="ARBA00019066"/>
    </source>
</evidence>
<evidence type="ECO:0000313" key="6">
    <source>
        <dbReference type="Proteomes" id="UP000199496"/>
    </source>
</evidence>
<dbReference type="STRING" id="867345.SAMN05421693_12429"/>